<evidence type="ECO:0000256" key="1">
    <source>
        <dbReference type="ARBA" id="ARBA00023015"/>
    </source>
</evidence>
<comment type="caution">
    <text evidence="6">The sequence shown here is derived from an EMBL/GenBank/DDBJ whole genome shotgun (WGS) entry which is preliminary data.</text>
</comment>
<evidence type="ECO:0000259" key="5">
    <source>
        <dbReference type="PROSITE" id="PS51063"/>
    </source>
</evidence>
<keyword evidence="1" id="KW-0805">Transcription regulation</keyword>
<dbReference type="SUPFAM" id="SSF46785">
    <property type="entry name" value="Winged helix' DNA-binding domain"/>
    <property type="match status" value="1"/>
</dbReference>
<proteinExistence type="predicted"/>
<dbReference type="Gene3D" id="2.60.120.10">
    <property type="entry name" value="Jelly Rolls"/>
    <property type="match status" value="1"/>
</dbReference>
<name>A0ABS9MGE9_9FIRM</name>
<feature type="domain" description="HTH crp-type" evidence="5">
    <location>
        <begin position="145"/>
        <end position="211"/>
    </location>
</feature>
<keyword evidence="7" id="KW-1185">Reference proteome</keyword>
<evidence type="ECO:0000256" key="2">
    <source>
        <dbReference type="ARBA" id="ARBA00023125"/>
    </source>
</evidence>
<dbReference type="SUPFAM" id="SSF51206">
    <property type="entry name" value="cAMP-binding domain-like"/>
    <property type="match status" value="1"/>
</dbReference>
<organism evidence="6 7">
    <name type="scientific">Anaeromassilibacillus senegalensis</name>
    <dbReference type="NCBI Taxonomy" id="1673717"/>
    <lineage>
        <taxon>Bacteria</taxon>
        <taxon>Bacillati</taxon>
        <taxon>Bacillota</taxon>
        <taxon>Clostridia</taxon>
        <taxon>Eubacteriales</taxon>
        <taxon>Acutalibacteraceae</taxon>
        <taxon>Anaeromassilibacillus</taxon>
    </lineage>
</organism>
<dbReference type="Pfam" id="PF00027">
    <property type="entry name" value="cNMP_binding"/>
    <property type="match status" value="1"/>
</dbReference>
<dbReference type="InterPro" id="IPR014710">
    <property type="entry name" value="RmlC-like_jellyroll"/>
</dbReference>
<dbReference type="Gene3D" id="1.10.10.10">
    <property type="entry name" value="Winged helix-like DNA-binding domain superfamily/Winged helix DNA-binding domain"/>
    <property type="match status" value="1"/>
</dbReference>
<dbReference type="PROSITE" id="PS50042">
    <property type="entry name" value="CNMP_BINDING_3"/>
    <property type="match status" value="1"/>
</dbReference>
<evidence type="ECO:0000313" key="7">
    <source>
        <dbReference type="Proteomes" id="UP001298681"/>
    </source>
</evidence>
<evidence type="ECO:0000313" key="6">
    <source>
        <dbReference type="EMBL" id="MCG4609878.1"/>
    </source>
</evidence>
<dbReference type="InterPro" id="IPR036388">
    <property type="entry name" value="WH-like_DNA-bd_sf"/>
</dbReference>
<protein>
    <submittedName>
        <fullName evidence="6">Crp/Fnr family transcriptional regulator</fullName>
    </submittedName>
</protein>
<dbReference type="InterPro" id="IPR000595">
    <property type="entry name" value="cNMP-bd_dom"/>
</dbReference>
<dbReference type="InterPro" id="IPR036390">
    <property type="entry name" value="WH_DNA-bd_sf"/>
</dbReference>
<dbReference type="PANTHER" id="PTHR24567:SF74">
    <property type="entry name" value="HTH-TYPE TRANSCRIPTIONAL REGULATOR ARCR"/>
    <property type="match status" value="1"/>
</dbReference>
<dbReference type="Pfam" id="PF13545">
    <property type="entry name" value="HTH_Crp_2"/>
    <property type="match status" value="1"/>
</dbReference>
<feature type="domain" description="Cyclic nucleotide-binding" evidence="4">
    <location>
        <begin position="29"/>
        <end position="131"/>
    </location>
</feature>
<dbReference type="SMART" id="SM00100">
    <property type="entry name" value="cNMP"/>
    <property type="match status" value="1"/>
</dbReference>
<dbReference type="CDD" id="cd00038">
    <property type="entry name" value="CAP_ED"/>
    <property type="match status" value="1"/>
</dbReference>
<dbReference type="InterPro" id="IPR012318">
    <property type="entry name" value="HTH_CRP"/>
</dbReference>
<accession>A0ABS9MGE9</accession>
<dbReference type="Proteomes" id="UP001298681">
    <property type="component" value="Unassembled WGS sequence"/>
</dbReference>
<dbReference type="InterPro" id="IPR050397">
    <property type="entry name" value="Env_Response_Regulators"/>
</dbReference>
<keyword evidence="2" id="KW-0238">DNA-binding</keyword>
<gene>
    <name evidence="6" type="ORF">L0P57_02845</name>
</gene>
<dbReference type="PANTHER" id="PTHR24567">
    <property type="entry name" value="CRP FAMILY TRANSCRIPTIONAL REGULATORY PROTEIN"/>
    <property type="match status" value="1"/>
</dbReference>
<dbReference type="EMBL" id="JAKNHQ010000003">
    <property type="protein sequence ID" value="MCG4609878.1"/>
    <property type="molecule type" value="Genomic_DNA"/>
</dbReference>
<reference evidence="6 7" key="1">
    <citation type="submission" date="2022-01" db="EMBL/GenBank/DDBJ databases">
        <title>Collection of gut derived symbiotic bacterial strains cultured from healthy donors.</title>
        <authorList>
            <person name="Lin H."/>
            <person name="Kohout C."/>
            <person name="Waligurski E."/>
            <person name="Pamer E.G."/>
        </authorList>
    </citation>
    <scope>NUCLEOTIDE SEQUENCE [LARGE SCALE GENOMIC DNA]</scope>
    <source>
        <strain evidence="6 7">DFI.7.58</strain>
    </source>
</reference>
<dbReference type="SMART" id="SM00419">
    <property type="entry name" value="HTH_CRP"/>
    <property type="match status" value="1"/>
</dbReference>
<evidence type="ECO:0000256" key="3">
    <source>
        <dbReference type="ARBA" id="ARBA00023163"/>
    </source>
</evidence>
<dbReference type="PROSITE" id="PS51063">
    <property type="entry name" value="HTH_CRP_2"/>
    <property type="match status" value="1"/>
</dbReference>
<dbReference type="InterPro" id="IPR018490">
    <property type="entry name" value="cNMP-bd_dom_sf"/>
</dbReference>
<sequence length="223" mass="25258">MEGSDYFLDSGGLNLQQDIWHIFETIQAPRTYAKGEMIYLQGERADCLYYLKAGRVKIFLTSENGMEKTLTILESGKLFGEAAFLDRLPRMSSARAQIQSEIIAVDRPHLMQYFSEKPALAMDLLEYLARTVRMLSAQVDHMTFLQADQRIAQLLLNLAAAQERHTVHCTHEELAGLAGASRVTVSKTLGDFVRRGWIATHYREIGILNGEALRRFAFASRDK</sequence>
<keyword evidence="3" id="KW-0804">Transcription</keyword>
<evidence type="ECO:0000259" key="4">
    <source>
        <dbReference type="PROSITE" id="PS50042"/>
    </source>
</evidence>